<proteinExistence type="inferred from homology"/>
<dbReference type="InterPro" id="IPR032675">
    <property type="entry name" value="LRR_dom_sf"/>
</dbReference>
<dbReference type="FunFam" id="3.80.10.10:FF:000055">
    <property type="entry name" value="Protein phosphatase 1 regulatory subunit 7"/>
    <property type="match status" value="1"/>
</dbReference>
<evidence type="ECO:0000256" key="4">
    <source>
        <dbReference type="ARBA" id="ARBA00023242"/>
    </source>
</evidence>
<dbReference type="OrthoDB" id="266138at2759"/>
<dbReference type="InterPro" id="IPR050836">
    <property type="entry name" value="SDS22/Internalin_LRR"/>
</dbReference>
<dbReference type="Pfam" id="PF13855">
    <property type="entry name" value="LRR_8"/>
    <property type="match status" value="1"/>
</dbReference>
<dbReference type="FunCoup" id="A0A165FLD6">
    <property type="interactions" value="248"/>
</dbReference>
<evidence type="ECO:0000313" key="9">
    <source>
        <dbReference type="Proteomes" id="UP000076842"/>
    </source>
</evidence>
<keyword evidence="3" id="KW-0677">Repeat</keyword>
<gene>
    <name evidence="8" type="ORF">CALCODRAFT_296759</name>
</gene>
<dbReference type="Proteomes" id="UP000076842">
    <property type="component" value="Unassembled WGS sequence"/>
</dbReference>
<evidence type="ECO:0000259" key="7">
    <source>
        <dbReference type="SMART" id="SM00446"/>
    </source>
</evidence>
<dbReference type="SMART" id="SM00369">
    <property type="entry name" value="LRR_TYP"/>
    <property type="match status" value="10"/>
</dbReference>
<evidence type="ECO:0000256" key="5">
    <source>
        <dbReference type="ARBA" id="ARBA00023460"/>
    </source>
</evidence>
<dbReference type="InterPro" id="IPR003603">
    <property type="entry name" value="U2A'_phosphoprotein32A_C"/>
</dbReference>
<dbReference type="PROSITE" id="PS51450">
    <property type="entry name" value="LRR"/>
    <property type="match status" value="6"/>
</dbReference>
<dbReference type="InterPro" id="IPR001611">
    <property type="entry name" value="Leu-rich_rpt"/>
</dbReference>
<dbReference type="PANTHER" id="PTHR46652">
    <property type="entry name" value="LEUCINE-RICH REPEAT AND IQ DOMAIN-CONTAINING PROTEIN 1-RELATED"/>
    <property type="match status" value="1"/>
</dbReference>
<dbReference type="InterPro" id="IPR003591">
    <property type="entry name" value="Leu-rich_rpt_typical-subtyp"/>
</dbReference>
<evidence type="ECO:0000256" key="1">
    <source>
        <dbReference type="ARBA" id="ARBA00004123"/>
    </source>
</evidence>
<dbReference type="GO" id="GO:0005634">
    <property type="term" value="C:nucleus"/>
    <property type="evidence" value="ECO:0007669"/>
    <property type="project" value="UniProtKB-SubCell"/>
</dbReference>
<feature type="compositionally biased region" description="Acidic residues" evidence="6">
    <location>
        <begin position="58"/>
        <end position="71"/>
    </location>
</feature>
<protein>
    <submittedName>
        <fullName evidence="8">L domain-like protein</fullName>
    </submittedName>
</protein>
<evidence type="ECO:0000256" key="6">
    <source>
        <dbReference type="SAM" id="MobiDB-lite"/>
    </source>
</evidence>
<keyword evidence="2" id="KW-0433">Leucine-rich repeat</keyword>
<keyword evidence="4" id="KW-0539">Nucleus</keyword>
<feature type="region of interest" description="Disordered" evidence="6">
    <location>
        <begin position="16"/>
        <end position="83"/>
    </location>
</feature>
<comment type="similarity">
    <text evidence="5">Belongs to the SDS22 family.</text>
</comment>
<dbReference type="Pfam" id="PF12799">
    <property type="entry name" value="LRR_4"/>
    <property type="match status" value="2"/>
</dbReference>
<accession>A0A165FLD6</accession>
<dbReference type="InterPro" id="IPR025875">
    <property type="entry name" value="Leu-rich_rpt_4"/>
</dbReference>
<name>A0A165FLD6_9BASI</name>
<dbReference type="SMART" id="SM00365">
    <property type="entry name" value="LRR_SD22"/>
    <property type="match status" value="9"/>
</dbReference>
<reference evidence="8 9" key="1">
    <citation type="journal article" date="2016" name="Mol. Biol. Evol.">
        <title>Comparative Genomics of Early-Diverging Mushroom-Forming Fungi Provides Insights into the Origins of Lignocellulose Decay Capabilities.</title>
        <authorList>
            <person name="Nagy L.G."/>
            <person name="Riley R."/>
            <person name="Tritt A."/>
            <person name="Adam C."/>
            <person name="Daum C."/>
            <person name="Floudas D."/>
            <person name="Sun H."/>
            <person name="Yadav J.S."/>
            <person name="Pangilinan J."/>
            <person name="Larsson K.H."/>
            <person name="Matsuura K."/>
            <person name="Barry K."/>
            <person name="Labutti K."/>
            <person name="Kuo R."/>
            <person name="Ohm R.A."/>
            <person name="Bhattacharya S.S."/>
            <person name="Shirouzu T."/>
            <person name="Yoshinaga Y."/>
            <person name="Martin F.M."/>
            <person name="Grigoriev I.V."/>
            <person name="Hibbett D.S."/>
        </authorList>
    </citation>
    <scope>NUCLEOTIDE SEQUENCE [LARGE SCALE GENOMIC DNA]</scope>
    <source>
        <strain evidence="8 9">HHB12733</strain>
    </source>
</reference>
<keyword evidence="9" id="KW-1185">Reference proteome</keyword>
<dbReference type="EMBL" id="KV423970">
    <property type="protein sequence ID" value="KZT56910.1"/>
    <property type="molecule type" value="Genomic_DNA"/>
</dbReference>
<organism evidence="8 9">
    <name type="scientific">Calocera cornea HHB12733</name>
    <dbReference type="NCBI Taxonomy" id="1353952"/>
    <lineage>
        <taxon>Eukaryota</taxon>
        <taxon>Fungi</taxon>
        <taxon>Dikarya</taxon>
        <taxon>Basidiomycota</taxon>
        <taxon>Agaricomycotina</taxon>
        <taxon>Dacrymycetes</taxon>
        <taxon>Dacrymycetales</taxon>
        <taxon>Dacrymycetaceae</taxon>
        <taxon>Calocera</taxon>
    </lineage>
</organism>
<comment type="subcellular location">
    <subcellularLocation>
        <location evidence="1">Nucleus</location>
    </subcellularLocation>
</comment>
<dbReference type="PANTHER" id="PTHR46652:SF3">
    <property type="entry name" value="LEUCINE-RICH REPEAT-CONTAINING PROTEIN 9"/>
    <property type="match status" value="1"/>
</dbReference>
<sequence>MEDNTTPTDFVLVDPAHAHATAPNGQLPAHALPPPILNGAGGATGGTAHRAVVQLPEPEPEEESEEEEEEGVHDGTEQDFLADYPDDTEDLEVIHSRLTSTAPLRLPRFTHLKRLCLRQNVISALPEADFGTLTELEELDLYDNKVKELGEGLHHCTQLEVLDLSFNLLRAVPPTLAPFTTLKTLYLVQNKISRISHLAAVGRSLRSLELGGNRIRAIEALDALQGLEELWLGKNKITVLQGLDKLQNLRILSIQSNRITKLEGLDKLHNLEELYISHNGVERLEGLENNTKLRVLDVGNNRITTIENIAHLTQLEEFWANDNHIPTLADIEPQLAHLSALQTVYLEGNPCQKAEGAVYRRKVILALPQLQQLDATFVHAV</sequence>
<dbReference type="AlphaFoldDB" id="A0A165FLD6"/>
<dbReference type="SMART" id="SM00368">
    <property type="entry name" value="LRR_RI"/>
    <property type="match status" value="3"/>
</dbReference>
<dbReference type="SUPFAM" id="SSF52058">
    <property type="entry name" value="L domain-like"/>
    <property type="match status" value="1"/>
</dbReference>
<evidence type="ECO:0000256" key="2">
    <source>
        <dbReference type="ARBA" id="ARBA00022614"/>
    </source>
</evidence>
<dbReference type="Gene3D" id="3.80.10.10">
    <property type="entry name" value="Ribonuclease Inhibitor"/>
    <property type="match status" value="3"/>
</dbReference>
<evidence type="ECO:0000256" key="3">
    <source>
        <dbReference type="ARBA" id="ARBA00022737"/>
    </source>
</evidence>
<dbReference type="SMART" id="SM00446">
    <property type="entry name" value="LRRcap"/>
    <property type="match status" value="1"/>
</dbReference>
<feature type="domain" description="U2A'/phosphoprotein 32 family A C-terminal" evidence="7">
    <location>
        <begin position="356"/>
        <end position="374"/>
    </location>
</feature>
<evidence type="ECO:0000313" key="8">
    <source>
        <dbReference type="EMBL" id="KZT56910.1"/>
    </source>
</evidence>
<dbReference type="InParanoid" id="A0A165FLD6"/>
<dbReference type="STRING" id="1353952.A0A165FLD6"/>